<dbReference type="InterPro" id="IPR019542">
    <property type="entry name" value="Enhancer_polycomb-like_N"/>
</dbReference>
<evidence type="ECO:0000259" key="8">
    <source>
        <dbReference type="Pfam" id="PF10513"/>
    </source>
</evidence>
<keyword evidence="4 6" id="KW-0804">Transcription</keyword>
<dbReference type="GO" id="GO:0035267">
    <property type="term" value="C:NuA4 histone acetyltransferase complex"/>
    <property type="evidence" value="ECO:0007669"/>
    <property type="project" value="InterPro"/>
</dbReference>
<evidence type="ECO:0000313" key="9">
    <source>
        <dbReference type="EMBL" id="KAA8491554.1"/>
    </source>
</evidence>
<dbReference type="PANTHER" id="PTHR14898">
    <property type="entry name" value="ENHANCER OF POLYCOMB"/>
    <property type="match status" value="1"/>
</dbReference>
<keyword evidence="10" id="KW-1185">Reference proteome</keyword>
<keyword evidence="3 6" id="KW-0805">Transcription regulation</keyword>
<accession>A0A5J4YLI9</accession>
<sequence length="586" mass="65934">MIVRSSADIKNEEDIMISRALPTIATGVDTVEEKETHLQQALLTSILGQDRSKTIDIPIPVVSELPPEQQLKLVPFKNPSSYIKLDLTDAEFLAMSVDYEADAQDEAWLNQQSGIDIDTFECAIDKLEKVQGFRPELIPYAGSNAQEALRMLDSEPKRKQVFNYWLAKRQSREGSRPLLRHFQPPPDPDDPNPAVAFRPVQKDQTANRNRARSNTYENYRKVLLLYQDLVKVRGVLDEIAKRERIKRDLFMKRIEYARKLSELAITNPRFCISLPDAEEQSLRRRQRRCCWRLCGRGGGERTGHTAARKKRLVSTGVDAFGFDDAAQHFLPQMRYFAGGFAVNGVACYDHRVFSAATLARSRPFAAPTNQFDANGLHTYEFPSASMRWAKPIRAADVDVAHRPEPRFRNAPGRGKWSASALDGQEDAWLSPDSARAAAALVGAPVAPARKRSTIVRPRLGRGGRIILDRIATDEHTGARTDASSDRGAFRGPLSHHDAHPFFLLRPLKGYGLLVRQSPVPAEGAWAWPTRHQGADGAEKDDSVSSVESRDDFVLVTSAFEDRERLRETMPWYVSDDSPLLEILREE</sequence>
<keyword evidence="5 6" id="KW-0539">Nucleus</keyword>
<proteinExistence type="inferred from homology"/>
<dbReference type="EMBL" id="VRMN01000013">
    <property type="protein sequence ID" value="KAA8491554.1"/>
    <property type="molecule type" value="Genomic_DNA"/>
</dbReference>
<dbReference type="GO" id="GO:0006357">
    <property type="term" value="P:regulation of transcription by RNA polymerase II"/>
    <property type="evidence" value="ECO:0007669"/>
    <property type="project" value="InterPro"/>
</dbReference>
<evidence type="ECO:0000256" key="4">
    <source>
        <dbReference type="ARBA" id="ARBA00023163"/>
    </source>
</evidence>
<dbReference type="AlphaFoldDB" id="A0A5J4YLI9"/>
<evidence type="ECO:0000256" key="6">
    <source>
        <dbReference type="RuleBase" id="RU361124"/>
    </source>
</evidence>
<dbReference type="OMA" id="WHKRRTE"/>
<feature type="compositionally biased region" description="Polar residues" evidence="7">
    <location>
        <begin position="202"/>
        <end position="212"/>
    </location>
</feature>
<comment type="subcellular location">
    <subcellularLocation>
        <location evidence="1 6">Nucleus</location>
    </subcellularLocation>
</comment>
<evidence type="ECO:0000256" key="7">
    <source>
        <dbReference type="SAM" id="MobiDB-lite"/>
    </source>
</evidence>
<organism evidence="9 10">
    <name type="scientific">Porphyridium purpureum</name>
    <name type="common">Red alga</name>
    <name type="synonym">Porphyridium cruentum</name>
    <dbReference type="NCBI Taxonomy" id="35688"/>
    <lineage>
        <taxon>Eukaryota</taxon>
        <taxon>Rhodophyta</taxon>
        <taxon>Bangiophyceae</taxon>
        <taxon>Porphyridiales</taxon>
        <taxon>Porphyridiaceae</taxon>
        <taxon>Porphyridium</taxon>
    </lineage>
</organism>
<comment type="similarity">
    <text evidence="2 6">Belongs to the enhancer of polycomb family.</text>
</comment>
<dbReference type="Proteomes" id="UP000324585">
    <property type="component" value="Unassembled WGS sequence"/>
</dbReference>
<gene>
    <name evidence="9" type="ORF">FVE85_2569</name>
</gene>
<evidence type="ECO:0000256" key="5">
    <source>
        <dbReference type="ARBA" id="ARBA00023242"/>
    </source>
</evidence>
<reference evidence="10" key="1">
    <citation type="journal article" date="2019" name="Nat. Commun.">
        <title>Expansion of phycobilisome linker gene families in mesophilic red algae.</title>
        <authorList>
            <person name="Lee J."/>
            <person name="Kim D."/>
            <person name="Bhattacharya D."/>
            <person name="Yoon H.S."/>
        </authorList>
    </citation>
    <scope>NUCLEOTIDE SEQUENCE [LARGE SCALE GENOMIC DNA]</scope>
    <source>
        <strain evidence="10">CCMP 1328</strain>
    </source>
</reference>
<evidence type="ECO:0000256" key="1">
    <source>
        <dbReference type="ARBA" id="ARBA00004123"/>
    </source>
</evidence>
<evidence type="ECO:0000256" key="2">
    <source>
        <dbReference type="ARBA" id="ARBA00008035"/>
    </source>
</evidence>
<dbReference type="OrthoDB" id="435275at2759"/>
<dbReference type="InterPro" id="IPR024943">
    <property type="entry name" value="Enhancer_polycomb"/>
</dbReference>
<evidence type="ECO:0000313" key="10">
    <source>
        <dbReference type="Proteomes" id="UP000324585"/>
    </source>
</evidence>
<comment type="caution">
    <text evidence="9">The sequence shown here is derived from an EMBL/GenBank/DDBJ whole genome shotgun (WGS) entry which is preliminary data.</text>
</comment>
<feature type="domain" description="Enhancer of polycomb-like N-terminal" evidence="8">
    <location>
        <begin position="20"/>
        <end position="129"/>
    </location>
</feature>
<evidence type="ECO:0000256" key="3">
    <source>
        <dbReference type="ARBA" id="ARBA00023015"/>
    </source>
</evidence>
<dbReference type="GO" id="GO:0005634">
    <property type="term" value="C:nucleus"/>
    <property type="evidence" value="ECO:0007669"/>
    <property type="project" value="UniProtKB-SubCell"/>
</dbReference>
<protein>
    <recommendedName>
        <fullName evidence="6">Enhancer of polycomb-like protein</fullName>
    </recommendedName>
</protein>
<dbReference type="Pfam" id="PF10513">
    <property type="entry name" value="EPL1"/>
    <property type="match status" value="1"/>
</dbReference>
<name>A0A5J4YLI9_PORPP</name>
<feature type="region of interest" description="Disordered" evidence="7">
    <location>
        <begin position="176"/>
        <end position="212"/>
    </location>
</feature>